<dbReference type="InterPro" id="IPR019734">
    <property type="entry name" value="TPR_rpt"/>
</dbReference>
<keyword evidence="1" id="KW-0677">Repeat</keyword>
<dbReference type="KEGG" id="mmil:sm9_0698"/>
<dbReference type="PANTHER" id="PTHR44943">
    <property type="entry name" value="CELLULOSE SYNTHASE OPERON PROTEIN C"/>
    <property type="match status" value="1"/>
</dbReference>
<protein>
    <submittedName>
        <fullName evidence="4">TPR repeat-containing protein</fullName>
    </submittedName>
</protein>
<dbReference type="OrthoDB" id="115601at2157"/>
<sequence length="321" mass="37499">MFNKSIQKKIDKAILLLQNNSEEALKIFNEILENEPNNIDALNGKGSALIKLNNFDDAEKCFDKSLTISENTSALINKGIILKNKKDYQNAIYYFNKAIGMDCEMNKIVSIFKNEIFELIDINTLHNNYSKKANRCIKKGLDYKNEDKIWDALTFFEKAIVEDERCKNSVRALIKEIDNIIFNEFIFEIPTSKKTMKEKLKIQALKELAINENPKKALKLMNNLLNVNQNDVSTLNYKACTLFLFSKYDESIDYFNKCLKLKKNYKYALFNKGLVLRRINNLEESFNCFDRLSENEENSINIKPYKLEILEKIKENNKKLN</sequence>
<evidence type="ECO:0000256" key="3">
    <source>
        <dbReference type="PROSITE-ProRule" id="PRU00339"/>
    </source>
</evidence>
<dbReference type="RefSeq" id="WP_058738811.1">
    <property type="nucleotide sequence ID" value="NZ_CP011266.1"/>
</dbReference>
<keyword evidence="5" id="KW-1185">Reference proteome</keyword>
<evidence type="ECO:0000313" key="5">
    <source>
        <dbReference type="Proteomes" id="UP000067738"/>
    </source>
</evidence>
<evidence type="ECO:0000313" key="4">
    <source>
        <dbReference type="EMBL" id="ALT68495.1"/>
    </source>
</evidence>
<feature type="repeat" description="TPR" evidence="3">
    <location>
        <begin position="39"/>
        <end position="72"/>
    </location>
</feature>
<proteinExistence type="predicted"/>
<evidence type="ECO:0000256" key="2">
    <source>
        <dbReference type="ARBA" id="ARBA00022803"/>
    </source>
</evidence>
<dbReference type="InterPro" id="IPR051685">
    <property type="entry name" value="Ycf3/AcsC/BcsC/TPR_MFPF"/>
</dbReference>
<reference evidence="4 5" key="1">
    <citation type="submission" date="2015-04" db="EMBL/GenBank/DDBJ databases">
        <title>The complete genome sequence of the rumen methanogen Methanobrevibacter millerae SM9.</title>
        <authorList>
            <person name="Leahy S.C."/>
            <person name="Kelly W.J."/>
            <person name="Pacheco D.M."/>
            <person name="Li D."/>
            <person name="Altermann E."/>
            <person name="Attwood G.T."/>
        </authorList>
    </citation>
    <scope>NUCLEOTIDE SEQUENCE [LARGE SCALE GENOMIC DNA]</scope>
    <source>
        <strain evidence="4 5">SM9</strain>
    </source>
</reference>
<dbReference type="PANTHER" id="PTHR44943:SF8">
    <property type="entry name" value="TPR REPEAT-CONTAINING PROTEIN MJ0263"/>
    <property type="match status" value="1"/>
</dbReference>
<dbReference type="SUPFAM" id="SSF48439">
    <property type="entry name" value="Protein prenylyltransferase"/>
    <property type="match status" value="1"/>
</dbReference>
<dbReference type="GeneID" id="26735674"/>
<keyword evidence="2 3" id="KW-0802">TPR repeat</keyword>
<dbReference type="InterPro" id="IPR011990">
    <property type="entry name" value="TPR-like_helical_dom_sf"/>
</dbReference>
<dbReference type="Gene3D" id="1.25.40.10">
    <property type="entry name" value="Tetratricopeptide repeat domain"/>
    <property type="match status" value="2"/>
</dbReference>
<dbReference type="Proteomes" id="UP000067738">
    <property type="component" value="Chromosome"/>
</dbReference>
<dbReference type="Pfam" id="PF13181">
    <property type="entry name" value="TPR_8"/>
    <property type="match status" value="2"/>
</dbReference>
<dbReference type="PATRIC" id="fig|230361.4.peg.721"/>
<name>A0A0U3CS73_9EURY</name>
<accession>A0A0U3CS73</accession>
<evidence type="ECO:0000256" key="1">
    <source>
        <dbReference type="ARBA" id="ARBA00022737"/>
    </source>
</evidence>
<gene>
    <name evidence="4" type="ORF">sm9_0698</name>
</gene>
<dbReference type="Pfam" id="PF14559">
    <property type="entry name" value="TPR_19"/>
    <property type="match status" value="1"/>
</dbReference>
<dbReference type="AlphaFoldDB" id="A0A0U3CS73"/>
<dbReference type="SMART" id="SM00028">
    <property type="entry name" value="TPR"/>
    <property type="match status" value="6"/>
</dbReference>
<dbReference type="PROSITE" id="PS50005">
    <property type="entry name" value="TPR"/>
    <property type="match status" value="1"/>
</dbReference>
<dbReference type="EMBL" id="CP011266">
    <property type="protein sequence ID" value="ALT68495.1"/>
    <property type="molecule type" value="Genomic_DNA"/>
</dbReference>
<organism evidence="4 5">
    <name type="scientific">Methanobrevibacter millerae</name>
    <dbReference type="NCBI Taxonomy" id="230361"/>
    <lineage>
        <taxon>Archaea</taxon>
        <taxon>Methanobacteriati</taxon>
        <taxon>Methanobacteriota</taxon>
        <taxon>Methanomada group</taxon>
        <taxon>Methanobacteria</taxon>
        <taxon>Methanobacteriales</taxon>
        <taxon>Methanobacteriaceae</taxon>
        <taxon>Methanobrevibacter</taxon>
    </lineage>
</organism>